<keyword evidence="2" id="KW-0862">Zinc</keyword>
<dbReference type="InterPro" id="IPR036875">
    <property type="entry name" value="Znf_CCHC_sf"/>
</dbReference>
<dbReference type="PANTHER" id="PTHR11439">
    <property type="entry name" value="GAG-POL-RELATED RETROTRANSPOSON"/>
    <property type="match status" value="1"/>
</dbReference>
<dbReference type="InterPro" id="IPR013103">
    <property type="entry name" value="RVT_2"/>
</dbReference>
<dbReference type="CDD" id="cd09272">
    <property type="entry name" value="RNase_HI_RT_Ty1"/>
    <property type="match status" value="1"/>
</dbReference>
<dbReference type="InterPro" id="IPR025724">
    <property type="entry name" value="GAG-pre-integrase_dom"/>
</dbReference>
<dbReference type="InterPro" id="IPR001878">
    <property type="entry name" value="Znf_CCHC"/>
</dbReference>
<protein>
    <submittedName>
        <fullName evidence="5">Putative ribonuclease H-like domain-containing protein</fullName>
    </submittedName>
</protein>
<dbReference type="AlphaFoldDB" id="A0A6L2NT69"/>
<dbReference type="GO" id="GO:0008270">
    <property type="term" value="F:zinc ion binding"/>
    <property type="evidence" value="ECO:0007669"/>
    <property type="project" value="UniProtKB-KW"/>
</dbReference>
<accession>A0A6L2NT69</accession>
<dbReference type="Pfam" id="PF22936">
    <property type="entry name" value="Pol_BBD"/>
    <property type="match status" value="1"/>
</dbReference>
<comment type="caution">
    <text evidence="5">The sequence shown here is derived from an EMBL/GenBank/DDBJ whole genome shotgun (WGS) entry which is preliminary data.</text>
</comment>
<dbReference type="InterPro" id="IPR054722">
    <property type="entry name" value="PolX-like_BBD"/>
</dbReference>
<evidence type="ECO:0000256" key="1">
    <source>
        <dbReference type="ARBA" id="ARBA00022750"/>
    </source>
</evidence>
<keyword evidence="2" id="KW-0479">Metal-binding</keyword>
<evidence type="ECO:0000313" key="5">
    <source>
        <dbReference type="EMBL" id="GEU87795.1"/>
    </source>
</evidence>
<dbReference type="PANTHER" id="PTHR11439:SF495">
    <property type="entry name" value="REVERSE TRANSCRIPTASE, RNA-DEPENDENT DNA POLYMERASE-RELATED"/>
    <property type="match status" value="1"/>
</dbReference>
<feature type="compositionally biased region" description="Basic and acidic residues" evidence="3">
    <location>
        <begin position="591"/>
        <end position="603"/>
    </location>
</feature>
<dbReference type="InterPro" id="IPR043502">
    <property type="entry name" value="DNA/RNA_pol_sf"/>
</dbReference>
<dbReference type="Pfam" id="PF07727">
    <property type="entry name" value="RVT_2"/>
    <property type="match status" value="1"/>
</dbReference>
<feature type="region of interest" description="Disordered" evidence="3">
    <location>
        <begin position="371"/>
        <end position="408"/>
    </location>
</feature>
<sequence>IRIKQYFLVTDYSLWEVILNGDSSVLTRVIERVVQPVAPTTDEQRLARKNELKARGTFLMALPDKHQLKFNIHKDAKTLMEAIKKRNKTDLEDQSFNDLFNNLKIYEAEVKSSSSASTYTQNITFVSSQNTDSTNEPVSAIASVSAASAKIHVSALSNVDTLSNARTGRNLGANGPTSMGFDMLKVECYNCHRKGHFARECSVMAWASMTRAFSFETDESLPASPIYDRYYSGEGYHAVPPPYTRTFMPPKPDLDFHDAPNVNETVHTAFNVELSPTKPDKYLSHTHRPSAPIIEDWVSNSTDYYEKKMAKTPARNHVQRGHNQYYARMTLPNPQRHVVPTTVLTKSKLVPLTAARPVTTVVLQPHVTRPRPAKTVVTKPLSPPRRTINRQPSHPASNFPPKVTAAKAPKDKRVIDNGCSRHMIGNMSYLSDFEEINGGYFAFGGNPKGGKITGKGKIRTGKLDFDDVYFVKELKFNLFSVSHMCDEKNSVLFTDTECVVSSPKFKLSDENQVLLRVPKENNMYNVDLKNIVPSGDLTCLFAKATLDESSLWHRRLGHINFKTMNKLVKGNLARGLPSKNTDDDAAFEVKEPEFEGKKPESEVHVSSSNSTQTKKHDDKTKREAKGKSPVDVAGPSNTAVSPTLEKSSYVNTSQYPDDPNMPELEEITYSDDEKDVGAKADFTNLETTITVNHIPTTRVHKDHPVTQIIGDLSSATQTRSMTRVVKDQGHNQEEGIDYREVFALVARIEAIRLFLAYASFMGFMVYQIDVKSAFLYGTIKEEVYVCQPLGFEDPDYPDKVYKVVKALYGLHQAPRAWYETLAKYLLENGFQKGNIDQTLFIKIQKGDILLVQIYVDDIIFGSTNKDLCKAFEKLMKDKFQMSLMGKPTFFLGLYLKGKPHFSLWYPKDSPFNLVAYSDSDYAGTSLDRKSTTEGCQFLRYRLSSWQCKKQTVVATSSTEAEYVAAASCFVQVLWIQN</sequence>
<proteinExistence type="predicted"/>
<dbReference type="GO" id="GO:0003676">
    <property type="term" value="F:nucleic acid binding"/>
    <property type="evidence" value="ECO:0007669"/>
    <property type="project" value="InterPro"/>
</dbReference>
<evidence type="ECO:0000256" key="2">
    <source>
        <dbReference type="PROSITE-ProRule" id="PRU00047"/>
    </source>
</evidence>
<keyword evidence="1" id="KW-0378">Hydrolase</keyword>
<dbReference type="PROSITE" id="PS50158">
    <property type="entry name" value="ZF_CCHC"/>
    <property type="match status" value="1"/>
</dbReference>
<dbReference type="GO" id="GO:0004190">
    <property type="term" value="F:aspartic-type endopeptidase activity"/>
    <property type="evidence" value="ECO:0007669"/>
    <property type="project" value="UniProtKB-KW"/>
</dbReference>
<dbReference type="Pfam" id="PF00098">
    <property type="entry name" value="zf-CCHC"/>
    <property type="match status" value="1"/>
</dbReference>
<dbReference type="SMART" id="SM00343">
    <property type="entry name" value="ZnF_C2HC"/>
    <property type="match status" value="1"/>
</dbReference>
<organism evidence="5">
    <name type="scientific">Tanacetum cinerariifolium</name>
    <name type="common">Dalmatian daisy</name>
    <name type="synonym">Chrysanthemum cinerariifolium</name>
    <dbReference type="NCBI Taxonomy" id="118510"/>
    <lineage>
        <taxon>Eukaryota</taxon>
        <taxon>Viridiplantae</taxon>
        <taxon>Streptophyta</taxon>
        <taxon>Embryophyta</taxon>
        <taxon>Tracheophyta</taxon>
        <taxon>Spermatophyta</taxon>
        <taxon>Magnoliopsida</taxon>
        <taxon>eudicotyledons</taxon>
        <taxon>Gunneridae</taxon>
        <taxon>Pentapetalae</taxon>
        <taxon>asterids</taxon>
        <taxon>campanulids</taxon>
        <taxon>Asterales</taxon>
        <taxon>Asteraceae</taxon>
        <taxon>Asteroideae</taxon>
        <taxon>Anthemideae</taxon>
        <taxon>Anthemidinae</taxon>
        <taxon>Tanacetum</taxon>
    </lineage>
</organism>
<dbReference type="SUPFAM" id="SSF56672">
    <property type="entry name" value="DNA/RNA polymerases"/>
    <property type="match status" value="1"/>
</dbReference>
<dbReference type="Gene3D" id="4.10.60.10">
    <property type="entry name" value="Zinc finger, CCHC-type"/>
    <property type="match status" value="1"/>
</dbReference>
<reference evidence="5" key="1">
    <citation type="journal article" date="2019" name="Sci. Rep.">
        <title>Draft genome of Tanacetum cinerariifolium, the natural source of mosquito coil.</title>
        <authorList>
            <person name="Yamashiro T."/>
            <person name="Shiraishi A."/>
            <person name="Satake H."/>
            <person name="Nakayama K."/>
        </authorList>
    </citation>
    <scope>NUCLEOTIDE SEQUENCE</scope>
</reference>
<feature type="non-terminal residue" evidence="5">
    <location>
        <position position="1"/>
    </location>
</feature>
<feature type="compositionally biased region" description="Basic and acidic residues" evidence="3">
    <location>
        <begin position="614"/>
        <end position="628"/>
    </location>
</feature>
<feature type="domain" description="CCHC-type" evidence="4">
    <location>
        <begin position="188"/>
        <end position="201"/>
    </location>
</feature>
<name>A0A6L2NT69_TANCI</name>
<dbReference type="EMBL" id="BKCJ010009614">
    <property type="protein sequence ID" value="GEU87795.1"/>
    <property type="molecule type" value="Genomic_DNA"/>
</dbReference>
<keyword evidence="2" id="KW-0863">Zinc-finger</keyword>
<keyword evidence="1" id="KW-0064">Aspartyl protease</keyword>
<dbReference type="SUPFAM" id="SSF57756">
    <property type="entry name" value="Retrovirus zinc finger-like domains"/>
    <property type="match status" value="1"/>
</dbReference>
<evidence type="ECO:0000259" key="4">
    <source>
        <dbReference type="PROSITE" id="PS50158"/>
    </source>
</evidence>
<evidence type="ECO:0000256" key="3">
    <source>
        <dbReference type="SAM" id="MobiDB-lite"/>
    </source>
</evidence>
<feature type="region of interest" description="Disordered" evidence="3">
    <location>
        <begin position="591"/>
        <end position="661"/>
    </location>
</feature>
<gene>
    <name evidence="5" type="ORF">Tci_059773</name>
</gene>
<keyword evidence="1" id="KW-0645">Protease</keyword>
<feature type="compositionally biased region" description="Polar residues" evidence="3">
    <location>
        <begin position="635"/>
        <end position="655"/>
    </location>
</feature>
<dbReference type="Pfam" id="PF13976">
    <property type="entry name" value="gag_pre-integrs"/>
    <property type="match status" value="1"/>
</dbReference>